<gene>
    <name evidence="2" type="ORF">HDF14_001160</name>
</gene>
<dbReference type="EMBL" id="JACHEB010000002">
    <property type="protein sequence ID" value="MBB5327555.1"/>
    <property type="molecule type" value="Genomic_DNA"/>
</dbReference>
<protein>
    <submittedName>
        <fullName evidence="2">Uncharacterized protein</fullName>
    </submittedName>
</protein>
<name>A0A9X0QBZ4_9BACT</name>
<accession>A0A9X0QBZ4</accession>
<evidence type="ECO:0000313" key="2">
    <source>
        <dbReference type="EMBL" id="MBB5327555.1"/>
    </source>
</evidence>
<keyword evidence="1" id="KW-0812">Transmembrane</keyword>
<keyword evidence="1" id="KW-1133">Transmembrane helix</keyword>
<comment type="caution">
    <text evidence="2">The sequence shown here is derived from an EMBL/GenBank/DDBJ whole genome shotgun (WGS) entry which is preliminary data.</text>
</comment>
<organism evidence="2 3">
    <name type="scientific">Tunturiibacter gelidiferens</name>
    <dbReference type="NCBI Taxonomy" id="3069689"/>
    <lineage>
        <taxon>Bacteria</taxon>
        <taxon>Pseudomonadati</taxon>
        <taxon>Acidobacteriota</taxon>
        <taxon>Terriglobia</taxon>
        <taxon>Terriglobales</taxon>
        <taxon>Acidobacteriaceae</taxon>
        <taxon>Tunturiibacter</taxon>
    </lineage>
</organism>
<dbReference type="Proteomes" id="UP000535182">
    <property type="component" value="Unassembled WGS sequence"/>
</dbReference>
<keyword evidence="1" id="KW-0472">Membrane</keyword>
<sequence>MTHTLKLVAVTVLLIVALSFTFERQAHAYVDPGSGLLLFQGISATISGVLFYFRRRIKNLFVRAQPKSGPGTTPSHTL</sequence>
<evidence type="ECO:0000256" key="1">
    <source>
        <dbReference type="SAM" id="Phobius"/>
    </source>
</evidence>
<reference evidence="2 3" key="1">
    <citation type="submission" date="2020-08" db="EMBL/GenBank/DDBJ databases">
        <title>Genomic Encyclopedia of Type Strains, Phase IV (KMG-V): Genome sequencing to study the core and pangenomes of soil and plant-associated prokaryotes.</title>
        <authorList>
            <person name="Whitman W."/>
        </authorList>
    </citation>
    <scope>NUCLEOTIDE SEQUENCE [LARGE SCALE GENOMIC DNA]</scope>
    <source>
        <strain evidence="2 3">X5P2</strain>
    </source>
</reference>
<evidence type="ECO:0000313" key="3">
    <source>
        <dbReference type="Proteomes" id="UP000535182"/>
    </source>
</evidence>
<dbReference type="RefSeq" id="WP_183974323.1">
    <property type="nucleotide sequence ID" value="NZ_JACHEB010000002.1"/>
</dbReference>
<feature type="transmembrane region" description="Helical" evidence="1">
    <location>
        <begin position="36"/>
        <end position="53"/>
    </location>
</feature>
<proteinExistence type="predicted"/>
<keyword evidence="3" id="KW-1185">Reference proteome</keyword>
<dbReference type="AlphaFoldDB" id="A0A9X0QBZ4"/>